<proteinExistence type="predicted"/>
<dbReference type="PATRIC" id="fig|1365253.3.peg.3189"/>
<dbReference type="RefSeq" id="WP_063377724.1">
    <property type="nucleotide sequence ID" value="NZ_AUXT01000173.1"/>
</dbReference>
<reference evidence="1 2" key="1">
    <citation type="submission" date="2013-07" db="EMBL/GenBank/DDBJ databases">
        <title>Comparative Genomic and Metabolomic Analysis of Twelve Strains of Pseudoalteromonas luteoviolacea.</title>
        <authorList>
            <person name="Vynne N.G."/>
            <person name="Mansson M."/>
            <person name="Gram L."/>
        </authorList>
    </citation>
    <scope>NUCLEOTIDE SEQUENCE [LARGE SCALE GENOMIC DNA]</scope>
    <source>
        <strain evidence="1 2">NCIMB 1942</strain>
    </source>
</reference>
<evidence type="ECO:0000313" key="1">
    <source>
        <dbReference type="EMBL" id="KZN46002.1"/>
    </source>
</evidence>
<dbReference type="EMBL" id="AUXT01000173">
    <property type="protein sequence ID" value="KZN46002.1"/>
    <property type="molecule type" value="Genomic_DNA"/>
</dbReference>
<name>A0A167B017_9GAMM</name>
<gene>
    <name evidence="1" type="ORF">N482_13060</name>
</gene>
<dbReference type="Pfam" id="PF22465">
    <property type="entry name" value="Spike_JR2"/>
    <property type="match status" value="1"/>
</dbReference>
<evidence type="ECO:0000313" key="2">
    <source>
        <dbReference type="Proteomes" id="UP000076587"/>
    </source>
</evidence>
<dbReference type="OrthoDB" id="9942036at2"/>
<dbReference type="Pfam" id="PF22188">
    <property type="entry name" value="Phage_spike_P1"/>
    <property type="match status" value="1"/>
</dbReference>
<organism evidence="1 2">
    <name type="scientific">Pseudoalteromonas luteoviolacea NCIMB 1942</name>
    <dbReference type="NCBI Taxonomy" id="1365253"/>
    <lineage>
        <taxon>Bacteria</taxon>
        <taxon>Pseudomonadati</taxon>
        <taxon>Pseudomonadota</taxon>
        <taxon>Gammaproteobacteria</taxon>
        <taxon>Alteromonadales</taxon>
        <taxon>Pseudoalteromonadaceae</taxon>
        <taxon>Pseudoalteromonas</taxon>
    </lineage>
</organism>
<comment type="caution">
    <text evidence="1">The sequence shown here is derived from an EMBL/GenBank/DDBJ whole genome shotgun (WGS) entry which is preliminary data.</text>
</comment>
<protein>
    <submittedName>
        <fullName evidence="1">Uncharacterized protein</fullName>
    </submittedName>
</protein>
<accession>A0A167B017</accession>
<dbReference type="Proteomes" id="UP000076587">
    <property type="component" value="Unassembled WGS sequence"/>
</dbReference>
<dbReference type="AlphaFoldDB" id="A0A167B017"/>
<sequence>MMMINHMVKGGIWDINRAGRSLAVIRAQPGLLFTVFDLKGEKIIDSELPQGTNLSDMPFERMQLVAQREMDVTVWVSNYQYSYTEQPTRPDRIAARKIPLLSGKNLLLDYDPPRQRATVSFPMPAWVGGKDMYIQSGIVYNARQYAANQEIEITNYGEMYYYVQDPRGQYFFQQENVDPTPTTALALVPSYTQVTRSQLDEKNVPYFDILIPPELDNVPIRFDHEIKHRYVIGSDTPHLSTTSRLLYTVGGVESEELAEMYLMSPSGGHDGRNIYRNYGHVSLSAGAHRFYMVERYHGGYPQFGMEAWGPSGSYLLSFKTDQPVFRVEGYADILEERT</sequence>
<dbReference type="Gene3D" id="2.60.120.720">
    <property type="match status" value="1"/>
</dbReference>
<dbReference type="Gene3D" id="2.60.120.770">
    <property type="match status" value="1"/>
</dbReference>